<dbReference type="AlphaFoldDB" id="A0A387HIN8"/>
<accession>A0A387HIN8</accession>
<name>A0A387HIN8_9ACTN</name>
<dbReference type="KEGG" id="shun:DWB77_02848"/>
<keyword evidence="3" id="KW-1185">Reference proteome</keyword>
<dbReference type="InterPro" id="IPR054545">
    <property type="entry name" value="ApeI-like"/>
</dbReference>
<gene>
    <name evidence="2" type="ORF">DWB77_02848</name>
</gene>
<reference evidence="2 3" key="1">
    <citation type="submission" date="2018-10" db="EMBL/GenBank/DDBJ databases">
        <title>Relationship between Morphology and Antimicrobial Activity in Streptomyces.</title>
        <authorList>
            <person name="Kang H.J."/>
            <person name="Kim S.B."/>
        </authorList>
    </citation>
    <scope>NUCLEOTIDE SEQUENCE [LARGE SCALE GENOMIC DNA]</scope>
    <source>
        <strain evidence="2 3">BH38</strain>
    </source>
</reference>
<dbReference type="OrthoDB" id="9787658at2"/>
<dbReference type="RefSeq" id="WP_120721613.1">
    <property type="nucleotide sequence ID" value="NZ_CP032698.1"/>
</dbReference>
<dbReference type="Gene3D" id="3.10.129.10">
    <property type="entry name" value="Hotdog Thioesterase"/>
    <property type="match status" value="1"/>
</dbReference>
<dbReference type="InterPro" id="IPR029069">
    <property type="entry name" value="HotDog_dom_sf"/>
</dbReference>
<sequence length="137" mass="14784">MMLEEALTIAELEPSWPHEPTAPRPAEETVRGSVTVAHGAPFLQGHCPGFPLVPGFALVQYVHDLVRAHGVGDGGGFVLKKARFLSPVRPGEELVIEARIERGDHGVRATASVSADARPAARIALHFPQDRPDQEDE</sequence>
<organism evidence="2 3">
    <name type="scientific">Streptomyces hundungensis</name>
    <dbReference type="NCBI Taxonomy" id="1077946"/>
    <lineage>
        <taxon>Bacteria</taxon>
        <taxon>Bacillati</taxon>
        <taxon>Actinomycetota</taxon>
        <taxon>Actinomycetes</taxon>
        <taxon>Kitasatosporales</taxon>
        <taxon>Streptomycetaceae</taxon>
        <taxon>Streptomyces</taxon>
    </lineage>
</organism>
<evidence type="ECO:0000313" key="2">
    <source>
        <dbReference type="EMBL" id="AYG80710.1"/>
    </source>
</evidence>
<evidence type="ECO:0000313" key="3">
    <source>
        <dbReference type="Proteomes" id="UP000271554"/>
    </source>
</evidence>
<evidence type="ECO:0000259" key="1">
    <source>
        <dbReference type="Pfam" id="PF22818"/>
    </source>
</evidence>
<dbReference type="EMBL" id="CP032698">
    <property type="protein sequence ID" value="AYG80710.1"/>
    <property type="molecule type" value="Genomic_DNA"/>
</dbReference>
<dbReference type="Proteomes" id="UP000271554">
    <property type="component" value="Chromosome"/>
</dbReference>
<feature type="domain" description="ApeI dehydratase-like" evidence="1">
    <location>
        <begin position="26"/>
        <end position="107"/>
    </location>
</feature>
<proteinExistence type="predicted"/>
<dbReference type="Pfam" id="PF22818">
    <property type="entry name" value="ApeI-like"/>
    <property type="match status" value="1"/>
</dbReference>
<dbReference type="SUPFAM" id="SSF54637">
    <property type="entry name" value="Thioesterase/thiol ester dehydrase-isomerase"/>
    <property type="match status" value="1"/>
</dbReference>
<protein>
    <recommendedName>
        <fullName evidence="1">ApeI dehydratase-like domain-containing protein</fullName>
    </recommendedName>
</protein>